<keyword evidence="1" id="KW-1185">Reference proteome</keyword>
<dbReference type="Proteomes" id="UP000694865">
    <property type="component" value="Unplaced"/>
</dbReference>
<proteinExistence type="predicted"/>
<dbReference type="InterPro" id="IPR029063">
    <property type="entry name" value="SAM-dependent_MTases_sf"/>
</dbReference>
<evidence type="ECO:0000313" key="2">
    <source>
        <dbReference type="RefSeq" id="XP_002739048.1"/>
    </source>
</evidence>
<name>A0ABM0GWS2_SACKO</name>
<dbReference type="SUPFAM" id="SSF53335">
    <property type="entry name" value="S-adenosyl-L-methionine-dependent methyltransferases"/>
    <property type="match status" value="1"/>
</dbReference>
<accession>A0ABM0GWS2</accession>
<dbReference type="Pfam" id="PF13489">
    <property type="entry name" value="Methyltransf_23"/>
    <property type="match status" value="1"/>
</dbReference>
<dbReference type="Gene3D" id="3.40.50.150">
    <property type="entry name" value="Vaccinia Virus protein VP39"/>
    <property type="match status" value="1"/>
</dbReference>
<reference evidence="2" key="1">
    <citation type="submission" date="2025-08" db="UniProtKB">
        <authorList>
            <consortium name="RefSeq"/>
        </authorList>
    </citation>
    <scope>IDENTIFICATION</scope>
    <source>
        <tissue evidence="2">Testes</tissue>
    </source>
</reference>
<organism evidence="1 2">
    <name type="scientific">Saccoglossus kowalevskii</name>
    <name type="common">Acorn worm</name>
    <dbReference type="NCBI Taxonomy" id="10224"/>
    <lineage>
        <taxon>Eukaryota</taxon>
        <taxon>Metazoa</taxon>
        <taxon>Hemichordata</taxon>
        <taxon>Enteropneusta</taxon>
        <taxon>Harrimaniidae</taxon>
        <taxon>Saccoglossus</taxon>
    </lineage>
</organism>
<sequence length="287" mass="33314">MAENTQDVYEDNDYYFKMYNYFTSKSTEDSPNQWIKEWDTIVDLIPNVEMSDSIYMLAVATGEGSLERQVIEMIFKHRPRVTLHVDVIEPAIDQINQFKVKSDEMKAKYPKLTFGWFPLTWDGVRGKQEINNKKYHLIVCVNGLYYMDDWAETINQFYNILASRGVMFITINSSESGCGNLFKNYASWEGRTTHLLTADNIIAHLRSTNVPYKRYIRKTTVDISEVFNGNSEGGNMLLDFLVQRKDFRKTAPEKLKKKVFGFIENNSKVVQGKTLITDDEIDLVVIK</sequence>
<dbReference type="RefSeq" id="XP_002739048.1">
    <property type="nucleotide sequence ID" value="XM_002739002.2"/>
</dbReference>
<dbReference type="GeneID" id="100370527"/>
<evidence type="ECO:0000313" key="1">
    <source>
        <dbReference type="Proteomes" id="UP000694865"/>
    </source>
</evidence>
<protein>
    <submittedName>
        <fullName evidence="2">Histamine N-methyltransferase-like</fullName>
    </submittedName>
</protein>
<gene>
    <name evidence="2" type="primary">LOC100370527</name>
</gene>